<feature type="non-terminal residue" evidence="3">
    <location>
        <position position="1694"/>
    </location>
</feature>
<accession>A0A1G6P635</accession>
<dbReference type="PANTHER" id="PTHR46182">
    <property type="entry name" value="FI19480P1"/>
    <property type="match status" value="1"/>
</dbReference>
<dbReference type="GO" id="GO:0016020">
    <property type="term" value="C:membrane"/>
    <property type="evidence" value="ECO:0007669"/>
    <property type="project" value="TreeGrafter"/>
</dbReference>
<dbReference type="Gene3D" id="2.60.40.3080">
    <property type="match status" value="1"/>
</dbReference>
<evidence type="ECO:0000259" key="2">
    <source>
        <dbReference type="Pfam" id="PF01345"/>
    </source>
</evidence>
<dbReference type="RefSeq" id="WP_170830112.1">
    <property type="nucleotide sequence ID" value="NZ_FMYP01000048.1"/>
</dbReference>
<dbReference type="Pfam" id="PF22352">
    <property type="entry name" value="K319L-like_PKD"/>
    <property type="match status" value="1"/>
</dbReference>
<dbReference type="PANTHER" id="PTHR46182:SF2">
    <property type="entry name" value="FI19480P1"/>
    <property type="match status" value="1"/>
</dbReference>
<feature type="signal peptide" evidence="1">
    <location>
        <begin position="1"/>
        <end position="30"/>
    </location>
</feature>
<organism evidence="3 4">
    <name type="scientific">Williamwhitmania taraxaci</name>
    <dbReference type="NCBI Taxonomy" id="1640674"/>
    <lineage>
        <taxon>Bacteria</taxon>
        <taxon>Pseudomonadati</taxon>
        <taxon>Bacteroidota</taxon>
        <taxon>Bacteroidia</taxon>
        <taxon>Bacteroidales</taxon>
        <taxon>Williamwhitmaniaceae</taxon>
        <taxon>Williamwhitmania</taxon>
    </lineage>
</organism>
<evidence type="ECO:0000256" key="1">
    <source>
        <dbReference type="SAM" id="SignalP"/>
    </source>
</evidence>
<name>A0A1G6P635_9BACT</name>
<dbReference type="InterPro" id="IPR013783">
    <property type="entry name" value="Ig-like_fold"/>
</dbReference>
<dbReference type="GO" id="GO:0031410">
    <property type="term" value="C:cytoplasmic vesicle"/>
    <property type="evidence" value="ECO:0007669"/>
    <property type="project" value="TreeGrafter"/>
</dbReference>
<dbReference type="InterPro" id="IPR001434">
    <property type="entry name" value="OmcB-like_DUF11"/>
</dbReference>
<keyword evidence="1" id="KW-0732">Signal</keyword>
<dbReference type="Gene3D" id="2.60.40.10">
    <property type="entry name" value="Immunoglobulins"/>
    <property type="match status" value="13"/>
</dbReference>
<feature type="domain" description="DUF11" evidence="2">
    <location>
        <begin position="1607"/>
        <end position="1693"/>
    </location>
</feature>
<dbReference type="NCBIfam" id="TIGR01451">
    <property type="entry name" value="B_ant_repeat"/>
    <property type="match status" value="1"/>
</dbReference>
<evidence type="ECO:0000313" key="4">
    <source>
        <dbReference type="Proteomes" id="UP000199452"/>
    </source>
</evidence>
<protein>
    <submittedName>
        <fullName evidence="3">Conserved repeat domain-containing protein</fullName>
    </submittedName>
</protein>
<dbReference type="Proteomes" id="UP000199452">
    <property type="component" value="Unassembled WGS sequence"/>
</dbReference>
<keyword evidence="4" id="KW-1185">Reference proteome</keyword>
<dbReference type="EMBL" id="FMYP01000048">
    <property type="protein sequence ID" value="SDC74956.1"/>
    <property type="molecule type" value="Genomic_DNA"/>
</dbReference>
<dbReference type="InterPro" id="IPR047589">
    <property type="entry name" value="DUF11_rpt"/>
</dbReference>
<dbReference type="InterPro" id="IPR029865">
    <property type="entry name" value="KIAA0319-like"/>
</dbReference>
<feature type="chain" id="PRO_5011763713" evidence="1">
    <location>
        <begin position="31"/>
        <end position="1694"/>
    </location>
</feature>
<proteinExistence type="predicted"/>
<dbReference type="STRING" id="1640674.SAMN05216323_104823"/>
<dbReference type="Pfam" id="PF01345">
    <property type="entry name" value="DUF11"/>
    <property type="match status" value="1"/>
</dbReference>
<reference evidence="3 4" key="1">
    <citation type="submission" date="2016-09" db="EMBL/GenBank/DDBJ databases">
        <authorList>
            <person name="Capua I."/>
            <person name="De Benedictis P."/>
            <person name="Joannis T."/>
            <person name="Lombin L.H."/>
            <person name="Cattoli G."/>
        </authorList>
    </citation>
    <scope>NUCLEOTIDE SEQUENCE [LARGE SCALE GENOMIC DNA]</scope>
    <source>
        <strain evidence="3 4">A7P-90m</strain>
    </source>
</reference>
<evidence type="ECO:0000313" key="3">
    <source>
        <dbReference type="EMBL" id="SDC74956.1"/>
    </source>
</evidence>
<sequence>METTTILFFRRHLTLVTLALLLGLQNIAVAQNCSVNADVDKTICGNQVMTLNGSKSGLFQTAITTWSQVSGPAVVITNPAALITTATGFTGNNSYKFRLSTTCLDGTFVFDEVTFTVKPITTANAGVDQILCPGTGAGSLAANAVVGPETGAWSIVGGNNSGIAAYTATNPTSTFNLPAASVGATTMRWTITNNGCTSTDDVVITNKGGVTPVSAGPDINPSKCFSTTTSAIMAGSVAGNGTGGQGGIWTLVSGPSAATITNPTLRTSGVTNLIAGTYTLRWTATGSCVNGSDDMVITVPTPVGANSTATITLGTQAFCDGRTSAVLIGNLPTYAGETVTWTKLTGNGTITDPNSPNTTVTSLTPPASSTYNYIISNVTGCSSTSGTATISFTAAPTITITSLKEVILPVDIQTTPITYTTSGGNTTQWAIISNPAGSVVPVWANASSPQTVNGLSNIGKYTIRFRRYSNSGIGSCGEAFADVNVYVSRTPSLSNAGTDQVLGCNIYNTTLVGNTPAMGFGNWVQISGPNSATIANPLLSTCPISGLTNGRYTFRWVLTGGLTAPYFKDEIDVLVSNTNPTVSAAGSSSTVCHSSQINLQGNTPILNEIGTWTVSPSAGLVFNDTHLPNASVTGMAASTAYTFTWTITNGCNTSASNVVITTSGLPGPSPSSAGADQCLAAGTTSITLAGNIPGTGTGTWTKLSGPACTITNPTLGNSTVTGMTNGTYVFQWAISNGVCVVTLDDVMVTISAPATIAAAMPTQGVCTTSATLAATTAAVGVGAWAQMAGPNIATITDPASPTSTVTGMVDGSYTYRWTITNNACASNYKEVIINVATPPATALAGPDQSICPPTTTATLAATPVTNGTGSWSLVSGPNYPTFTSVTSPTATISGMIMGTYILRWVSQNGPFCPASTDDVVITYTPTATAGANQSFCDQTSANLVGNSLSTGTWTQVGVTPNAATITTTGSNTAIASGLIAGIYTFQYSIAGPCATSNATMTVTINSTPTSPTAGPDQVLCMGNPFTMDGNVAGTGTGIWSKLSGPGGVGSWNNSSLENATFTPQAGNNYGTFIFEWTIANGACSSKDQIRVDNYQTPTTATVGAAQNLCGYTTTLSGNTATIGLGSWSQQSGPGTSVFSATTSPTSSVTVSLEGTYVFRWTISNGPCLASFADLTVVLKGYALAPNAGLDQNVCNLNSVTLAGNTITGGAGKWSQVSGPNSAAFTSDIDPLTTATGLIPGVYVLRWTSSNASLCDLTDDVTITNSGLPTAALAGSDQNVCNYTAISLAGNIPATGIGTWTQVSGPNTVTFVNPNSPTTGVLGTIVGTYTLKWTIASGACASSSDNIDIVINDIPTISTAGLDQVGSATCGQTTITLAGSTPSVGIGTWTITSGTGGVINSLNSPSSTFTGVAGSSYTLKLTIANGSCSNFDDVNITFNQNPTTADAGPDQALCSATSTTLAGNTPIVGTGTWTRISGPNTPTIVAPNSPTTSLTGMTTGTYVYRWTIANSPCTNSTDNVQIVITAKPAAPTVTITQPTCTLATGTITVTAPIGVGMTYSIDGSTYTNTDGIFTGLAVNAYNVTAKNSVGCISSTATSATLNTPVCADLSISKTASSATPNVGSNVVFTLTVTNNGPNAATGVTATDILPSGYTYVSNDLGAAYVPATGIWTIGNQANGAIASLNITATVLATGS</sequence>
<gene>
    <name evidence="3" type="ORF">SAMN05216323_104823</name>
</gene>